<name>J5JZM3_BEAB2</name>
<proteinExistence type="predicted"/>
<keyword evidence="1" id="KW-1133">Transmembrane helix</keyword>
<dbReference type="Proteomes" id="UP000002762">
    <property type="component" value="Unassembled WGS sequence"/>
</dbReference>
<feature type="transmembrane region" description="Helical" evidence="1">
    <location>
        <begin position="6"/>
        <end position="25"/>
    </location>
</feature>
<evidence type="ECO:0000313" key="3">
    <source>
        <dbReference type="Proteomes" id="UP000002762"/>
    </source>
</evidence>
<gene>
    <name evidence="2" type="ORF">BBA_03336</name>
</gene>
<evidence type="ECO:0000313" key="2">
    <source>
        <dbReference type="EMBL" id="EJP67556.1"/>
    </source>
</evidence>
<keyword evidence="1" id="KW-0472">Membrane</keyword>
<dbReference type="RefSeq" id="XP_008596655.1">
    <property type="nucleotide sequence ID" value="XM_008598433.1"/>
</dbReference>
<evidence type="ECO:0000256" key="1">
    <source>
        <dbReference type="SAM" id="Phobius"/>
    </source>
</evidence>
<reference evidence="2 3" key="1">
    <citation type="journal article" date="2012" name="Sci. Rep.">
        <title>Genomic perspectives on the evolution of fungal entomopathogenicity in Beauveria bassiana.</title>
        <authorList>
            <person name="Xiao G."/>
            <person name="Ying S.H."/>
            <person name="Zheng P."/>
            <person name="Wang Z.L."/>
            <person name="Zhang S."/>
            <person name="Xie X.Q."/>
            <person name="Shang Y."/>
            <person name="St Leger R.J."/>
            <person name="Zhao G.P."/>
            <person name="Wang C."/>
            <person name="Feng M.G."/>
        </authorList>
    </citation>
    <scope>NUCLEOTIDE SEQUENCE [LARGE SCALE GENOMIC DNA]</scope>
    <source>
        <strain evidence="2 3">ARSEF 2860</strain>
    </source>
</reference>
<organism evidence="2 3">
    <name type="scientific">Beauveria bassiana (strain ARSEF 2860)</name>
    <name type="common">White muscardine disease fungus</name>
    <name type="synonym">Tritirachium shiotae</name>
    <dbReference type="NCBI Taxonomy" id="655819"/>
    <lineage>
        <taxon>Eukaryota</taxon>
        <taxon>Fungi</taxon>
        <taxon>Dikarya</taxon>
        <taxon>Ascomycota</taxon>
        <taxon>Pezizomycotina</taxon>
        <taxon>Sordariomycetes</taxon>
        <taxon>Hypocreomycetidae</taxon>
        <taxon>Hypocreales</taxon>
        <taxon>Cordycipitaceae</taxon>
        <taxon>Beauveria</taxon>
    </lineage>
</organism>
<accession>J5JZM3</accession>
<sequence>MGGVTIAANGIVHPCLCIAALPNYFPNFYWPKQKRHPAHLTPHMYLRALR</sequence>
<keyword evidence="3" id="KW-1185">Reference proteome</keyword>
<dbReference type="InParanoid" id="J5JZM3"/>
<dbReference type="EMBL" id="JH725156">
    <property type="protein sequence ID" value="EJP67556.1"/>
    <property type="molecule type" value="Genomic_DNA"/>
</dbReference>
<dbReference type="AlphaFoldDB" id="J5JZM3"/>
<dbReference type="GeneID" id="19886348"/>
<dbReference type="HOGENOM" id="CLU_3124722_0_0_1"/>
<protein>
    <submittedName>
        <fullName evidence="2">Uncharacterized protein</fullName>
    </submittedName>
</protein>
<keyword evidence="1" id="KW-0812">Transmembrane</keyword>